<dbReference type="InterPro" id="IPR005105">
    <property type="entry name" value="GlnD_Uridyltrans_N"/>
</dbReference>
<keyword evidence="5" id="KW-1185">Reference proteome</keyword>
<gene>
    <name evidence="4" type="ORF">LPQ35_04890</name>
</gene>
<keyword evidence="1 2" id="KW-0129">CBS domain</keyword>
<protein>
    <submittedName>
        <fullName evidence="4">CBS domain-containing protein</fullName>
    </submittedName>
</protein>
<name>A0ABZ3H8I1_GEOAI</name>
<dbReference type="RefSeq" id="WP_193807576.1">
    <property type="nucleotide sequence ID" value="NZ_CP087714.1"/>
</dbReference>
<sequence length="441" mass="49846">MSKFRKLSDFIRRDPVVIDADRSIKDAAKLMDDEKVSSVVVLKNGKPLAFFTESDLRHAIGEDVNLSAKVVDHAKTRIVTAHPSSTILDGLSKMVTNGVKHLAVIEEGGEIIGVLTLRDLAYELGPKYIKYTAKIHESKSIDDLAAVMNDFKMELLEETNYYLEYPEIVNPAEFFSEISHVVDTIIIKASAIMNMPAEGYVYAITGSGGRGEQFLLTDRDTFSIFSDESVVDLLKNFESSLDRTGFPGCDHGYTSDKFNLHHSEIEKTCSEVSRNVESNIVKISLFSDARCLFGESKMLIELKECLSEKLYRNRHVVMSSLRYKPALTIFGDVKDEFNYKAGAVAPIEYPVRALAITNGIFDVTNTFQRIRALALEKLIPSDLADDLEHAYTILMRRKIWLQSQNLKVLKTSQLNPMEKQMIKDALRTVKKFQNYVERNFI</sequence>
<feature type="domain" description="CBS" evidence="3">
    <location>
        <begin position="74"/>
        <end position="132"/>
    </location>
</feature>
<dbReference type="PROSITE" id="PS51371">
    <property type="entry name" value="CBS"/>
    <property type="match status" value="2"/>
</dbReference>
<dbReference type="PANTHER" id="PTHR43080">
    <property type="entry name" value="CBS DOMAIN-CONTAINING PROTEIN CBSX3, MITOCHONDRIAL"/>
    <property type="match status" value="1"/>
</dbReference>
<organism evidence="4 5">
    <name type="scientific">Geoglobus acetivorans</name>
    <dbReference type="NCBI Taxonomy" id="565033"/>
    <lineage>
        <taxon>Archaea</taxon>
        <taxon>Methanobacteriati</taxon>
        <taxon>Methanobacteriota</taxon>
        <taxon>Archaeoglobi</taxon>
        <taxon>Archaeoglobales</taxon>
        <taxon>Archaeoglobaceae</taxon>
        <taxon>Geoglobus</taxon>
    </lineage>
</organism>
<dbReference type="Proteomes" id="UP001492541">
    <property type="component" value="Chromosome"/>
</dbReference>
<dbReference type="Pfam" id="PF00571">
    <property type="entry name" value="CBS"/>
    <property type="match status" value="2"/>
</dbReference>
<accession>A0ABZ3H8I1</accession>
<evidence type="ECO:0000313" key="4">
    <source>
        <dbReference type="EMBL" id="XAT64707.1"/>
    </source>
</evidence>
<evidence type="ECO:0000256" key="2">
    <source>
        <dbReference type="PROSITE-ProRule" id="PRU00703"/>
    </source>
</evidence>
<dbReference type="InterPro" id="IPR018821">
    <property type="entry name" value="DUF294_put_nucleoTrafse_sb-bd"/>
</dbReference>
<evidence type="ECO:0000259" key="3">
    <source>
        <dbReference type="PROSITE" id="PS51371"/>
    </source>
</evidence>
<dbReference type="SMART" id="SM00116">
    <property type="entry name" value="CBS"/>
    <property type="match status" value="2"/>
</dbReference>
<evidence type="ECO:0000256" key="1">
    <source>
        <dbReference type="ARBA" id="ARBA00023122"/>
    </source>
</evidence>
<dbReference type="EMBL" id="CP087714">
    <property type="protein sequence ID" value="XAT64707.1"/>
    <property type="molecule type" value="Genomic_DNA"/>
</dbReference>
<evidence type="ECO:0000313" key="5">
    <source>
        <dbReference type="Proteomes" id="UP001492541"/>
    </source>
</evidence>
<dbReference type="PANTHER" id="PTHR43080:SF2">
    <property type="entry name" value="CBS DOMAIN-CONTAINING PROTEIN"/>
    <property type="match status" value="1"/>
</dbReference>
<dbReference type="Pfam" id="PF03445">
    <property type="entry name" value="DUF294"/>
    <property type="match status" value="1"/>
</dbReference>
<feature type="domain" description="CBS" evidence="3">
    <location>
        <begin position="11"/>
        <end position="66"/>
    </location>
</feature>
<dbReference type="Pfam" id="PF10335">
    <property type="entry name" value="DUF294_C"/>
    <property type="match status" value="1"/>
</dbReference>
<reference evidence="4 5" key="1">
    <citation type="submission" date="2021-11" db="EMBL/GenBank/DDBJ databases">
        <title>Whole genome of Geoglobus acetivorans.</title>
        <authorList>
            <person name="Liu D."/>
        </authorList>
    </citation>
    <scope>NUCLEOTIDE SEQUENCE [LARGE SCALE GENOMIC DNA]</scope>
    <source>
        <strain evidence="4 5">SBH6</strain>
    </source>
</reference>
<dbReference type="Gene3D" id="3.10.580.10">
    <property type="entry name" value="CBS-domain"/>
    <property type="match status" value="1"/>
</dbReference>
<dbReference type="SUPFAM" id="SSF54631">
    <property type="entry name" value="CBS-domain pair"/>
    <property type="match status" value="1"/>
</dbReference>
<proteinExistence type="predicted"/>
<dbReference type="InterPro" id="IPR000644">
    <property type="entry name" value="CBS_dom"/>
</dbReference>
<dbReference type="GeneID" id="90448998"/>
<dbReference type="InterPro" id="IPR046342">
    <property type="entry name" value="CBS_dom_sf"/>
</dbReference>
<dbReference type="InterPro" id="IPR051257">
    <property type="entry name" value="Diverse_CBS-Domain"/>
</dbReference>